<comment type="similarity">
    <text evidence="3">Belongs to the cytochrome P450 family.</text>
</comment>
<protein>
    <recommendedName>
        <fullName evidence="16">Cytochrome P450</fullName>
    </recommendedName>
</protein>
<dbReference type="PRINTS" id="PR00463">
    <property type="entry name" value="EP450I"/>
</dbReference>
<dbReference type="PANTHER" id="PTHR24302">
    <property type="entry name" value="CYTOCHROME P450 FAMILY 3"/>
    <property type="match status" value="1"/>
</dbReference>
<evidence type="ECO:0000256" key="12">
    <source>
        <dbReference type="PIRSR" id="PIRSR602401-1"/>
    </source>
</evidence>
<dbReference type="InterPro" id="IPR017972">
    <property type="entry name" value="Cyt_P450_CS"/>
</dbReference>
<dbReference type="GO" id="GO:0004497">
    <property type="term" value="F:monooxygenase activity"/>
    <property type="evidence" value="ECO:0007669"/>
    <property type="project" value="UniProtKB-KW"/>
</dbReference>
<evidence type="ECO:0000256" key="6">
    <source>
        <dbReference type="ARBA" id="ARBA00022824"/>
    </source>
</evidence>
<accession>A0AAE9J5G8</accession>
<organism evidence="14 15">
    <name type="scientific">Caenorhabditis briggsae</name>
    <dbReference type="NCBI Taxonomy" id="6238"/>
    <lineage>
        <taxon>Eukaryota</taxon>
        <taxon>Metazoa</taxon>
        <taxon>Ecdysozoa</taxon>
        <taxon>Nematoda</taxon>
        <taxon>Chromadorea</taxon>
        <taxon>Rhabditida</taxon>
        <taxon>Rhabditina</taxon>
        <taxon>Rhabditomorpha</taxon>
        <taxon>Rhabditoidea</taxon>
        <taxon>Rhabditidae</taxon>
        <taxon>Peloderinae</taxon>
        <taxon>Caenorhabditis</taxon>
    </lineage>
</organism>
<keyword evidence="4 12" id="KW-0349">Heme</keyword>
<feature type="transmembrane region" description="Helical" evidence="13">
    <location>
        <begin position="315"/>
        <end position="336"/>
    </location>
</feature>
<reference evidence="14 15" key="1">
    <citation type="submission" date="2022-04" db="EMBL/GenBank/DDBJ databases">
        <title>Chromosome-level reference genomes for two strains of Caenorhabditis briggsae: an improved platform for comparative genomics.</title>
        <authorList>
            <person name="Stevens L."/>
            <person name="Andersen E."/>
        </authorList>
    </citation>
    <scope>NUCLEOTIDE SEQUENCE [LARGE SCALE GENOMIC DNA]</scope>
    <source>
        <strain evidence="14">VX34</strain>
        <tissue evidence="14">Whole-organism</tissue>
    </source>
</reference>
<dbReference type="PROSITE" id="PS00086">
    <property type="entry name" value="CYTOCHROME_P450"/>
    <property type="match status" value="2"/>
</dbReference>
<dbReference type="InterPro" id="IPR001128">
    <property type="entry name" value="Cyt_P450"/>
</dbReference>
<dbReference type="GO" id="GO:0020037">
    <property type="term" value="F:heme binding"/>
    <property type="evidence" value="ECO:0007669"/>
    <property type="project" value="InterPro"/>
</dbReference>
<evidence type="ECO:0008006" key="16">
    <source>
        <dbReference type="Google" id="ProtNLM"/>
    </source>
</evidence>
<dbReference type="Proteomes" id="UP000829354">
    <property type="component" value="Chromosome II"/>
</dbReference>
<keyword evidence="9" id="KW-0503">Monooxygenase</keyword>
<dbReference type="PRINTS" id="PR00385">
    <property type="entry name" value="P450"/>
</dbReference>
<proteinExistence type="inferred from homology"/>
<keyword evidence="13" id="KW-0812">Transmembrane</keyword>
<evidence type="ECO:0000256" key="1">
    <source>
        <dbReference type="ARBA" id="ARBA00001971"/>
    </source>
</evidence>
<comment type="cofactor">
    <cofactor evidence="1 12">
        <name>heme</name>
        <dbReference type="ChEBI" id="CHEBI:30413"/>
    </cofactor>
</comment>
<dbReference type="PANTHER" id="PTHR24302:SF15">
    <property type="entry name" value="FATTY-ACID PEROXYGENASE"/>
    <property type="match status" value="1"/>
</dbReference>
<feature type="transmembrane region" description="Helical" evidence="13">
    <location>
        <begin position="501"/>
        <end position="520"/>
    </location>
</feature>
<evidence type="ECO:0000256" key="9">
    <source>
        <dbReference type="ARBA" id="ARBA00023033"/>
    </source>
</evidence>
<dbReference type="SUPFAM" id="SSF48264">
    <property type="entry name" value="Cytochrome P450"/>
    <property type="match status" value="2"/>
</dbReference>
<evidence type="ECO:0000256" key="7">
    <source>
        <dbReference type="ARBA" id="ARBA00023002"/>
    </source>
</evidence>
<comment type="function">
    <text evidence="11">Cytochromes P450 are a group of heme-thiolate monooxygenases. They oxidize a variety of structurally unrelated compounds, including steroids, fatty acids, and xenobiotics.</text>
</comment>
<evidence type="ECO:0000256" key="4">
    <source>
        <dbReference type="ARBA" id="ARBA00022617"/>
    </source>
</evidence>
<evidence type="ECO:0000313" key="15">
    <source>
        <dbReference type="Proteomes" id="UP000829354"/>
    </source>
</evidence>
<dbReference type="GO" id="GO:0005789">
    <property type="term" value="C:endoplasmic reticulum membrane"/>
    <property type="evidence" value="ECO:0007669"/>
    <property type="project" value="UniProtKB-SubCell"/>
</dbReference>
<dbReference type="Pfam" id="PF00067">
    <property type="entry name" value="p450"/>
    <property type="match status" value="2"/>
</dbReference>
<dbReference type="CDD" id="cd11055">
    <property type="entry name" value="CYP3A-like"/>
    <property type="match status" value="2"/>
</dbReference>
<keyword evidence="7" id="KW-0560">Oxidoreductase</keyword>
<dbReference type="InterPro" id="IPR050705">
    <property type="entry name" value="Cytochrome_P450_3A"/>
</dbReference>
<keyword evidence="15" id="KW-1185">Reference proteome</keyword>
<name>A0AAE9J5G8_CAEBR</name>
<evidence type="ECO:0000256" key="2">
    <source>
        <dbReference type="ARBA" id="ARBA00004586"/>
    </source>
</evidence>
<dbReference type="Gene3D" id="1.10.630.10">
    <property type="entry name" value="Cytochrome P450"/>
    <property type="match status" value="2"/>
</dbReference>
<dbReference type="EMBL" id="CP092621">
    <property type="protein sequence ID" value="UMM15608.1"/>
    <property type="molecule type" value="Genomic_DNA"/>
</dbReference>
<comment type="subcellular location">
    <subcellularLocation>
        <location evidence="2">Endoplasmic reticulum membrane</location>
    </subcellularLocation>
</comment>
<evidence type="ECO:0000256" key="5">
    <source>
        <dbReference type="ARBA" id="ARBA00022723"/>
    </source>
</evidence>
<keyword evidence="8 12" id="KW-0408">Iron</keyword>
<dbReference type="GO" id="GO:0016705">
    <property type="term" value="F:oxidoreductase activity, acting on paired donors, with incorporation or reduction of molecular oxygen"/>
    <property type="evidence" value="ECO:0007669"/>
    <property type="project" value="InterPro"/>
</dbReference>
<feature type="binding site" description="axial binding residue" evidence="12">
    <location>
        <position position="455"/>
    </location>
    <ligand>
        <name>heme</name>
        <dbReference type="ChEBI" id="CHEBI:30413"/>
    </ligand>
    <ligandPart>
        <name>Fe</name>
        <dbReference type="ChEBI" id="CHEBI:18248"/>
    </ligandPart>
</feature>
<keyword evidence="13" id="KW-1133">Transmembrane helix</keyword>
<evidence type="ECO:0000256" key="13">
    <source>
        <dbReference type="SAM" id="Phobius"/>
    </source>
</evidence>
<dbReference type="FunFam" id="1.10.630.10:FF:000003">
    <property type="entry name" value="cytochrome P450 3A12-like isoform X2"/>
    <property type="match status" value="2"/>
</dbReference>
<dbReference type="AlphaFoldDB" id="A0AAE9J5G8"/>
<evidence type="ECO:0000256" key="10">
    <source>
        <dbReference type="ARBA" id="ARBA00023136"/>
    </source>
</evidence>
<keyword evidence="10 13" id="KW-0472">Membrane</keyword>
<evidence type="ECO:0000313" key="14">
    <source>
        <dbReference type="EMBL" id="UMM15608.1"/>
    </source>
</evidence>
<gene>
    <name evidence="14" type="ORF">L5515_012979</name>
</gene>
<dbReference type="InterPro" id="IPR036396">
    <property type="entry name" value="Cyt_P450_sf"/>
</dbReference>
<evidence type="ECO:0000256" key="3">
    <source>
        <dbReference type="ARBA" id="ARBA00010617"/>
    </source>
</evidence>
<keyword evidence="5 12" id="KW-0479">Metal-binding</keyword>
<dbReference type="GO" id="GO:0005506">
    <property type="term" value="F:iron ion binding"/>
    <property type="evidence" value="ECO:0007669"/>
    <property type="project" value="InterPro"/>
</dbReference>
<keyword evidence="6" id="KW-0256">Endoplasmic reticulum</keyword>
<sequence length="1014" mass="116860">MFFFLIFVAISTYYIYHWTFWKRRGVPGPWGIPILGKSGVMLDDRSAPPLLIQEWTKKYGKVYGFTEGMQKVMVISDPDMVQEVFVKQYDNFFGRKVNPIQGDPDKDKDVPLVGAQGFRWKRLRTISAPAFTNSSIKKVMPRIENSVQEFLKHLEQNGENGKPVNMHLYFQEYTMDVIMRIAMGQPESRMFKNPILYDCKGFFENSRWPVWMFSGAFPFAVKGLRYLFLKLGKFGAGPFIRVQKQVTDAVNDRIAQREADRQQEMEPGEPQDFIDFFLDAQADVDFFGETNDEYQKSTIYNNRKLTMQEIITNCFLFVVAGFDTTAISLSYVAYFLSLNPRVQRKLQEEVDRECRDSEITFEHLSKLKYMENTIKEALRVFPMAAFANSRRCMRTTKIGDTVVEEGVDILVDTWTLHHDKKVWGEDADEFKPERWESPLNPHQSFMSFGAGPRVCLGVRLAYLEQKVLLAHVLRKYSFVANTQTQVPMKLVGRATSRPQTLISAILLGVFTYSVWIWSYFIRKGIKGPRGFPGIGMLLQTLDHENPPFLKYRQWTKQYGPVWGFTEGPQQTMVISEPEMVNEIFNKQFDNFYGRKLRPIIGDPEKDKRVNMFAAQGKRWKRLRTMSSPSFSNNSLRKVKSTVQECGSEILWNIERKVATGEEIDMLLFYQEYTLGVISRIALGQSESKMFQNPLLLKVKSIFNGSWHLFLLTGLFPPLASVIRKMSKSLPADFVPAFKIFDLIETAVEARMAQRESDIKNGIEPGEPQDFIDLFLDARTDADFLGEKNEDFSKTAVMKVNKELTFDEIVGQCFVFLAAGFDTTALSLSYATFLLATHPDVQKRLQEEVDNECPDPEISFDQLSKLKYMECVMKEALRLYPLGVTANTRKCMRETVIDGVIFEEGMNIQVDTWTLHHNKSIWGDDVEDFKPERWENSACEHLEHNGSYIPFGSGPRQCIGMRLAQIEQKIILAQILKEYSFRTCKNTQIPLKLVGKLTLSPENVIVKLEPRKDLL</sequence>
<evidence type="ECO:0000256" key="8">
    <source>
        <dbReference type="ARBA" id="ARBA00023004"/>
    </source>
</evidence>
<dbReference type="InterPro" id="IPR002401">
    <property type="entry name" value="Cyt_P450_E_grp-I"/>
</dbReference>
<evidence type="ECO:0000256" key="11">
    <source>
        <dbReference type="ARBA" id="ARBA00043906"/>
    </source>
</evidence>